<dbReference type="Proteomes" id="UP001371391">
    <property type="component" value="Unassembled WGS sequence"/>
</dbReference>
<sequence>RYLFLHRALPFKVCTKMQQFLSFIAPEVLTAIWVPIVFLNEYGINLNWQNPFLSAAIVAIVVAYKTDNIYYTTLAGMG</sequence>
<dbReference type="RefSeq" id="WP_341604129.1">
    <property type="nucleotide sequence ID" value="NZ_JBAKAW010000126.1"/>
</dbReference>
<keyword evidence="1" id="KW-0812">Transmembrane</keyword>
<accession>A0ABU9H653</accession>
<comment type="caution">
    <text evidence="2">The sequence shown here is derived from an EMBL/GenBank/DDBJ whole genome shotgun (WGS) entry which is preliminary data.</text>
</comment>
<dbReference type="Pfam" id="PF05437">
    <property type="entry name" value="AzlD"/>
    <property type="match status" value="1"/>
</dbReference>
<feature type="non-terminal residue" evidence="2">
    <location>
        <position position="1"/>
    </location>
</feature>
<evidence type="ECO:0000256" key="1">
    <source>
        <dbReference type="SAM" id="Phobius"/>
    </source>
</evidence>
<keyword evidence="1" id="KW-0472">Membrane</keyword>
<organism evidence="2 3">
    <name type="scientific">Pseudoalteromonas issachenkonii</name>
    <dbReference type="NCBI Taxonomy" id="152297"/>
    <lineage>
        <taxon>Bacteria</taxon>
        <taxon>Pseudomonadati</taxon>
        <taxon>Pseudomonadota</taxon>
        <taxon>Gammaproteobacteria</taxon>
        <taxon>Alteromonadales</taxon>
        <taxon>Pseudoalteromonadaceae</taxon>
        <taxon>Pseudoalteromonas</taxon>
    </lineage>
</organism>
<feature type="non-terminal residue" evidence="2">
    <location>
        <position position="78"/>
    </location>
</feature>
<feature type="transmembrane region" description="Helical" evidence="1">
    <location>
        <begin position="46"/>
        <end position="64"/>
    </location>
</feature>
<proteinExistence type="predicted"/>
<evidence type="ECO:0000313" key="3">
    <source>
        <dbReference type="Proteomes" id="UP001371391"/>
    </source>
</evidence>
<dbReference type="EMBL" id="JBAKAW010000126">
    <property type="protein sequence ID" value="MEL0657362.1"/>
    <property type="molecule type" value="Genomic_DNA"/>
</dbReference>
<evidence type="ECO:0000313" key="2">
    <source>
        <dbReference type="EMBL" id="MEL0657362.1"/>
    </source>
</evidence>
<reference evidence="2 3" key="1">
    <citation type="submission" date="2024-02" db="EMBL/GenBank/DDBJ databases">
        <title>Bacteria isolated from the canopy kelp, Nereocystis luetkeana.</title>
        <authorList>
            <person name="Pfister C.A."/>
            <person name="Younker I.T."/>
            <person name="Light S.H."/>
        </authorList>
    </citation>
    <scope>NUCLEOTIDE SEQUENCE [LARGE SCALE GENOMIC DNA]</scope>
    <source>
        <strain evidence="2 3">TI.1.03</strain>
    </source>
</reference>
<keyword evidence="3" id="KW-1185">Reference proteome</keyword>
<dbReference type="InterPro" id="IPR008407">
    <property type="entry name" value="Brnchd-chn_aa_trnsp_AzlD"/>
</dbReference>
<gene>
    <name evidence="2" type="ORF">V6257_20390</name>
</gene>
<feature type="transmembrane region" description="Helical" evidence="1">
    <location>
        <begin position="20"/>
        <end position="40"/>
    </location>
</feature>
<keyword evidence="1" id="KW-1133">Transmembrane helix</keyword>
<protein>
    <submittedName>
        <fullName evidence="2">AzlD domain-containing protein</fullName>
    </submittedName>
</protein>
<name>A0ABU9H653_9GAMM</name>